<gene>
    <name evidence="1" type="ORF">X975_15291</name>
</gene>
<keyword evidence="2" id="KW-1185">Reference proteome</keyword>
<dbReference type="EMBL" id="KK113340">
    <property type="protein sequence ID" value="KFM59915.1"/>
    <property type="molecule type" value="Genomic_DNA"/>
</dbReference>
<protein>
    <submittedName>
        <fullName evidence="1">Uncharacterized protein</fullName>
    </submittedName>
</protein>
<name>A0A087T476_STEMI</name>
<dbReference type="Proteomes" id="UP000054359">
    <property type="component" value="Unassembled WGS sequence"/>
</dbReference>
<accession>A0A087T476</accession>
<evidence type="ECO:0000313" key="1">
    <source>
        <dbReference type="EMBL" id="KFM59915.1"/>
    </source>
</evidence>
<reference evidence="1 2" key="1">
    <citation type="submission" date="2013-11" db="EMBL/GenBank/DDBJ databases">
        <title>Genome sequencing of Stegodyphus mimosarum.</title>
        <authorList>
            <person name="Bechsgaard J."/>
        </authorList>
    </citation>
    <scope>NUCLEOTIDE SEQUENCE [LARGE SCALE GENOMIC DNA]</scope>
</reference>
<feature type="non-terminal residue" evidence="1">
    <location>
        <position position="59"/>
    </location>
</feature>
<organism evidence="1 2">
    <name type="scientific">Stegodyphus mimosarum</name>
    <name type="common">African social velvet spider</name>
    <dbReference type="NCBI Taxonomy" id="407821"/>
    <lineage>
        <taxon>Eukaryota</taxon>
        <taxon>Metazoa</taxon>
        <taxon>Ecdysozoa</taxon>
        <taxon>Arthropoda</taxon>
        <taxon>Chelicerata</taxon>
        <taxon>Arachnida</taxon>
        <taxon>Araneae</taxon>
        <taxon>Araneomorphae</taxon>
        <taxon>Entelegynae</taxon>
        <taxon>Eresoidea</taxon>
        <taxon>Eresidae</taxon>
        <taxon>Stegodyphus</taxon>
    </lineage>
</organism>
<evidence type="ECO:0000313" key="2">
    <source>
        <dbReference type="Proteomes" id="UP000054359"/>
    </source>
</evidence>
<proteinExistence type="predicted"/>
<dbReference type="AlphaFoldDB" id="A0A087T476"/>
<sequence length="59" mass="7016">MLLGPLQFSEVSHLRFSRIYNLSCCFQVLVTYTQFLFRGKKSYFPHTWICSSDEFELNS</sequence>